<proteinExistence type="predicted"/>
<comment type="caution">
    <text evidence="2">The sequence shown here is derived from an EMBL/GenBank/DDBJ whole genome shotgun (WGS) entry which is preliminary data.</text>
</comment>
<protein>
    <submittedName>
        <fullName evidence="2">Uncharacterized protein</fullName>
    </submittedName>
</protein>
<keyword evidence="3" id="KW-1185">Reference proteome</keyword>
<evidence type="ECO:0000313" key="3">
    <source>
        <dbReference type="Proteomes" id="UP000824120"/>
    </source>
</evidence>
<dbReference type="AlphaFoldDB" id="A0A9J5Z0V8"/>
<feature type="region of interest" description="Disordered" evidence="1">
    <location>
        <begin position="39"/>
        <end position="74"/>
    </location>
</feature>
<evidence type="ECO:0000256" key="1">
    <source>
        <dbReference type="SAM" id="MobiDB-lite"/>
    </source>
</evidence>
<name>A0A9J5Z0V8_SOLCO</name>
<dbReference type="Proteomes" id="UP000824120">
    <property type="component" value="Chromosome 5"/>
</dbReference>
<sequence>MNYFSTISSGTNQTVATKLLQSNLIVPVQISVIKGERLSPFATRRGESTPPISSKARRPLKGVPWRSKGDWRLT</sequence>
<reference evidence="2 3" key="1">
    <citation type="submission" date="2020-09" db="EMBL/GenBank/DDBJ databases">
        <title>De no assembly of potato wild relative species, Solanum commersonii.</title>
        <authorList>
            <person name="Cho K."/>
        </authorList>
    </citation>
    <scope>NUCLEOTIDE SEQUENCE [LARGE SCALE GENOMIC DNA]</scope>
    <source>
        <strain evidence="2">LZ3.2</strain>
        <tissue evidence="2">Leaf</tissue>
    </source>
</reference>
<evidence type="ECO:0000313" key="2">
    <source>
        <dbReference type="EMBL" id="KAG5606529.1"/>
    </source>
</evidence>
<dbReference type="EMBL" id="JACXVP010000005">
    <property type="protein sequence ID" value="KAG5606529.1"/>
    <property type="molecule type" value="Genomic_DNA"/>
</dbReference>
<accession>A0A9J5Z0V8</accession>
<gene>
    <name evidence="2" type="ORF">H5410_028021</name>
</gene>
<organism evidence="2 3">
    <name type="scientific">Solanum commersonii</name>
    <name type="common">Commerson's wild potato</name>
    <name type="synonym">Commerson's nightshade</name>
    <dbReference type="NCBI Taxonomy" id="4109"/>
    <lineage>
        <taxon>Eukaryota</taxon>
        <taxon>Viridiplantae</taxon>
        <taxon>Streptophyta</taxon>
        <taxon>Embryophyta</taxon>
        <taxon>Tracheophyta</taxon>
        <taxon>Spermatophyta</taxon>
        <taxon>Magnoliopsida</taxon>
        <taxon>eudicotyledons</taxon>
        <taxon>Gunneridae</taxon>
        <taxon>Pentapetalae</taxon>
        <taxon>asterids</taxon>
        <taxon>lamiids</taxon>
        <taxon>Solanales</taxon>
        <taxon>Solanaceae</taxon>
        <taxon>Solanoideae</taxon>
        <taxon>Solaneae</taxon>
        <taxon>Solanum</taxon>
    </lineage>
</organism>